<evidence type="ECO:0008006" key="4">
    <source>
        <dbReference type="Google" id="ProtNLM"/>
    </source>
</evidence>
<gene>
    <name evidence="2" type="ORF">PFMALIP_06067</name>
</gene>
<sequence length="72" mass="8470">MHRIFLTTGFMVVPLFFEHLVLGKSNTCDKTPRMWYDHHMCGITTKPCLSNTSFTDTIFKVHHRCTIFEHLV</sequence>
<feature type="signal peptide" evidence="1">
    <location>
        <begin position="1"/>
        <end position="23"/>
    </location>
</feature>
<reference evidence="2 3" key="1">
    <citation type="submission" date="2013-02" db="EMBL/GenBank/DDBJ databases">
        <title>The Genome Annotation of Plasmodium falciparum MaliPS096_E11.</title>
        <authorList>
            <consortium name="The Broad Institute Genome Sequencing Platform"/>
            <consortium name="The Broad Institute Genome Sequencing Center for Infectious Disease"/>
            <person name="Neafsey D."/>
            <person name="Hoffman S."/>
            <person name="Volkman S."/>
            <person name="Rosenthal P."/>
            <person name="Walker B."/>
            <person name="Young S.K."/>
            <person name="Zeng Q."/>
            <person name="Gargeya S."/>
            <person name="Fitzgerald M."/>
            <person name="Haas B."/>
            <person name="Abouelleil A."/>
            <person name="Allen A.W."/>
            <person name="Alvarado L."/>
            <person name="Arachchi H.M."/>
            <person name="Berlin A.M."/>
            <person name="Chapman S.B."/>
            <person name="Gainer-Dewar J."/>
            <person name="Goldberg J."/>
            <person name="Griggs A."/>
            <person name="Gujja S."/>
            <person name="Hansen M."/>
            <person name="Howarth C."/>
            <person name="Imamovic A."/>
            <person name="Ireland A."/>
            <person name="Larimer J."/>
            <person name="McCowan C."/>
            <person name="Murphy C."/>
            <person name="Pearson M."/>
            <person name="Poon T.W."/>
            <person name="Priest M."/>
            <person name="Roberts A."/>
            <person name="Saif S."/>
            <person name="Shea T."/>
            <person name="Sisk P."/>
            <person name="Sykes S."/>
            <person name="Wortman J."/>
            <person name="Nusbaum C."/>
            <person name="Birren B."/>
        </authorList>
    </citation>
    <scope>NUCLEOTIDE SEQUENCE [LARGE SCALE GENOMIC DNA]</scope>
    <source>
        <strain evidence="2 3">MaliPS096_E11</strain>
    </source>
</reference>
<protein>
    <recommendedName>
        <fullName evidence="4">Plasmodium falciparum erythrocyte membrane protein 1 acidic terminal segment domain-containing protein</fullName>
    </recommendedName>
</protein>
<proteinExistence type="predicted"/>
<dbReference type="AlphaFoldDB" id="A0A024WG39"/>
<evidence type="ECO:0000313" key="2">
    <source>
        <dbReference type="EMBL" id="ETW45873.1"/>
    </source>
</evidence>
<name>A0A024WG39_PLAFA</name>
<dbReference type="EMBL" id="KI925922">
    <property type="protein sequence ID" value="ETW45873.1"/>
    <property type="molecule type" value="Genomic_DNA"/>
</dbReference>
<accession>A0A024WG39</accession>
<dbReference type="Proteomes" id="UP000030699">
    <property type="component" value="Unassembled WGS sequence"/>
</dbReference>
<evidence type="ECO:0000256" key="1">
    <source>
        <dbReference type="SAM" id="SignalP"/>
    </source>
</evidence>
<reference evidence="2 3" key="2">
    <citation type="submission" date="2013-02" db="EMBL/GenBank/DDBJ databases">
        <title>The Genome Sequence of Plasmodium falciparum MaliPS096_E11.</title>
        <authorList>
            <consortium name="The Broad Institute Genome Sequencing Platform"/>
            <consortium name="The Broad Institute Genome Sequencing Center for Infectious Disease"/>
            <person name="Neafsey D."/>
            <person name="Cheeseman I."/>
            <person name="Volkman S."/>
            <person name="Adams J."/>
            <person name="Walker B."/>
            <person name="Young S.K."/>
            <person name="Zeng Q."/>
            <person name="Gargeya S."/>
            <person name="Fitzgerald M."/>
            <person name="Haas B."/>
            <person name="Abouelleil A."/>
            <person name="Alvarado L."/>
            <person name="Arachchi H.M."/>
            <person name="Berlin A.M."/>
            <person name="Chapman S.B."/>
            <person name="Dewar J."/>
            <person name="Goldberg J."/>
            <person name="Griggs A."/>
            <person name="Gujja S."/>
            <person name="Hansen M."/>
            <person name="Howarth C."/>
            <person name="Imamovic A."/>
            <person name="Larimer J."/>
            <person name="McCowan C."/>
            <person name="Murphy C."/>
            <person name="Neiman D."/>
            <person name="Pearson M."/>
            <person name="Priest M."/>
            <person name="Roberts A."/>
            <person name="Saif S."/>
            <person name="Shea T."/>
            <person name="Sisk P."/>
            <person name="Sykes S."/>
            <person name="Wortman J."/>
            <person name="Nusbaum C."/>
            <person name="Birren B."/>
        </authorList>
    </citation>
    <scope>NUCLEOTIDE SEQUENCE [LARGE SCALE GENOMIC DNA]</scope>
    <source>
        <strain evidence="2 3">MaliPS096_E11</strain>
    </source>
</reference>
<keyword evidence="1" id="KW-0732">Signal</keyword>
<evidence type="ECO:0000313" key="3">
    <source>
        <dbReference type="Proteomes" id="UP000030699"/>
    </source>
</evidence>
<feature type="chain" id="PRO_5001537013" description="Plasmodium falciparum erythrocyte membrane protein 1 acidic terminal segment domain-containing protein" evidence="1">
    <location>
        <begin position="24"/>
        <end position="72"/>
    </location>
</feature>
<organism evidence="2 3">
    <name type="scientific">Plasmodium falciparum MaliPS096_E11</name>
    <dbReference type="NCBI Taxonomy" id="1036727"/>
    <lineage>
        <taxon>Eukaryota</taxon>
        <taxon>Sar</taxon>
        <taxon>Alveolata</taxon>
        <taxon>Apicomplexa</taxon>
        <taxon>Aconoidasida</taxon>
        <taxon>Haemosporida</taxon>
        <taxon>Plasmodiidae</taxon>
        <taxon>Plasmodium</taxon>
        <taxon>Plasmodium (Laverania)</taxon>
    </lineage>
</organism>